<accession>A0ABV3DQJ5</accession>
<comment type="caution">
    <text evidence="2">The sequence shown here is derived from an EMBL/GenBank/DDBJ whole genome shotgun (WGS) entry which is preliminary data.</text>
</comment>
<dbReference type="EMBL" id="JBEZFP010000088">
    <property type="protein sequence ID" value="MEU8137424.1"/>
    <property type="molecule type" value="Genomic_DNA"/>
</dbReference>
<evidence type="ECO:0000313" key="3">
    <source>
        <dbReference type="Proteomes" id="UP001551482"/>
    </source>
</evidence>
<dbReference type="SUPFAM" id="SSF53474">
    <property type="entry name" value="alpha/beta-Hydrolases"/>
    <property type="match status" value="1"/>
</dbReference>
<dbReference type="InterPro" id="IPR029058">
    <property type="entry name" value="AB_hydrolase_fold"/>
</dbReference>
<sequence length="301" mass="31699">MQHQVETVHYDVGDVRLSGLLARPAAGPGRGTVLALHGGGSRAAYWHRDNAREASLLALGAALGWTVLAIDRPGYGASAGMPRDRQNLDHQVGVVFGLIDALPAHLGDDHGGGVFLAAHSMGALLALRMGASDDGRALLGIAAGGVPLRYSAEKSAAMAAVPTDRWDMVPPMRGPGTGSATFFGPPGSFDPALLTREGRIVAPVPMAEFIDARDNPETIPGVLGKVRVPVHWTIAEFENSNQAGPEALAEAGRLLVQAPRVELHTQPGVGHNMSLHHAARAYHLRILAFAEECREARANFT</sequence>
<feature type="domain" description="AB hydrolase-1" evidence="1">
    <location>
        <begin position="33"/>
        <end position="278"/>
    </location>
</feature>
<keyword evidence="3" id="KW-1185">Reference proteome</keyword>
<evidence type="ECO:0000259" key="1">
    <source>
        <dbReference type="Pfam" id="PF12697"/>
    </source>
</evidence>
<reference evidence="2 3" key="1">
    <citation type="submission" date="2024-06" db="EMBL/GenBank/DDBJ databases">
        <title>The Natural Products Discovery Center: Release of the First 8490 Sequenced Strains for Exploring Actinobacteria Biosynthetic Diversity.</title>
        <authorList>
            <person name="Kalkreuter E."/>
            <person name="Kautsar S.A."/>
            <person name="Yang D."/>
            <person name="Bader C.D."/>
            <person name="Teijaro C.N."/>
            <person name="Fluegel L."/>
            <person name="Davis C.M."/>
            <person name="Simpson J.R."/>
            <person name="Lauterbach L."/>
            <person name="Steele A.D."/>
            <person name="Gui C."/>
            <person name="Meng S."/>
            <person name="Li G."/>
            <person name="Viehrig K."/>
            <person name="Ye F."/>
            <person name="Su P."/>
            <person name="Kiefer A.F."/>
            <person name="Nichols A."/>
            <person name="Cepeda A.J."/>
            <person name="Yan W."/>
            <person name="Fan B."/>
            <person name="Jiang Y."/>
            <person name="Adhikari A."/>
            <person name="Zheng C.-J."/>
            <person name="Schuster L."/>
            <person name="Cowan T.M."/>
            <person name="Smanski M.J."/>
            <person name="Chevrette M.G."/>
            <person name="De Carvalho L.P.S."/>
            <person name="Shen B."/>
        </authorList>
    </citation>
    <scope>NUCLEOTIDE SEQUENCE [LARGE SCALE GENOMIC DNA]</scope>
    <source>
        <strain evidence="2 3">NPDC048946</strain>
    </source>
</reference>
<protein>
    <submittedName>
        <fullName evidence="2">Alpha/beta hydrolase</fullName>
    </submittedName>
</protein>
<keyword evidence="2" id="KW-0378">Hydrolase</keyword>
<dbReference type="RefSeq" id="WP_358359302.1">
    <property type="nucleotide sequence ID" value="NZ_JBEZFP010000088.1"/>
</dbReference>
<dbReference type="GO" id="GO:0016787">
    <property type="term" value="F:hydrolase activity"/>
    <property type="evidence" value="ECO:0007669"/>
    <property type="project" value="UniProtKB-KW"/>
</dbReference>
<name>A0ABV3DQJ5_9ACTN</name>
<gene>
    <name evidence="2" type="ORF">AB0C36_28415</name>
</gene>
<dbReference type="Gene3D" id="3.40.50.1820">
    <property type="entry name" value="alpha/beta hydrolase"/>
    <property type="match status" value="1"/>
</dbReference>
<organism evidence="2 3">
    <name type="scientific">Streptodolium elevatio</name>
    <dbReference type="NCBI Taxonomy" id="3157996"/>
    <lineage>
        <taxon>Bacteria</taxon>
        <taxon>Bacillati</taxon>
        <taxon>Actinomycetota</taxon>
        <taxon>Actinomycetes</taxon>
        <taxon>Kitasatosporales</taxon>
        <taxon>Streptomycetaceae</taxon>
        <taxon>Streptodolium</taxon>
    </lineage>
</organism>
<evidence type="ECO:0000313" key="2">
    <source>
        <dbReference type="EMBL" id="MEU8137424.1"/>
    </source>
</evidence>
<proteinExistence type="predicted"/>
<dbReference type="Pfam" id="PF12697">
    <property type="entry name" value="Abhydrolase_6"/>
    <property type="match status" value="1"/>
</dbReference>
<dbReference type="InterPro" id="IPR000073">
    <property type="entry name" value="AB_hydrolase_1"/>
</dbReference>
<dbReference type="Proteomes" id="UP001551482">
    <property type="component" value="Unassembled WGS sequence"/>
</dbReference>